<evidence type="ECO:0000313" key="7">
    <source>
        <dbReference type="EMBL" id="ORZ08615.1"/>
    </source>
</evidence>
<keyword evidence="8" id="KW-1185">Reference proteome</keyword>
<dbReference type="STRING" id="90262.A0A1X2I3S9"/>
<dbReference type="SMART" id="SM00744">
    <property type="entry name" value="RINGv"/>
    <property type="match status" value="1"/>
</dbReference>
<dbReference type="EMBL" id="MCGE01000030">
    <property type="protein sequence ID" value="ORZ08615.1"/>
    <property type="molecule type" value="Genomic_DNA"/>
</dbReference>
<feature type="region of interest" description="Disordered" evidence="4">
    <location>
        <begin position="88"/>
        <end position="202"/>
    </location>
</feature>
<dbReference type="AlphaFoldDB" id="A0A1X2I3S9"/>
<dbReference type="Proteomes" id="UP000193560">
    <property type="component" value="Unassembled WGS sequence"/>
</dbReference>
<reference evidence="7 8" key="1">
    <citation type="submission" date="2016-07" db="EMBL/GenBank/DDBJ databases">
        <title>Pervasive Adenine N6-methylation of Active Genes in Fungi.</title>
        <authorList>
            <consortium name="DOE Joint Genome Institute"/>
            <person name="Mondo S.J."/>
            <person name="Dannebaum R.O."/>
            <person name="Kuo R.C."/>
            <person name="Labutti K."/>
            <person name="Haridas S."/>
            <person name="Kuo A."/>
            <person name="Salamov A."/>
            <person name="Ahrendt S.R."/>
            <person name="Lipzen A."/>
            <person name="Sullivan W."/>
            <person name="Andreopoulos W.B."/>
            <person name="Clum A."/>
            <person name="Lindquist E."/>
            <person name="Daum C."/>
            <person name="Ramamoorthy G.K."/>
            <person name="Gryganskyi A."/>
            <person name="Culley D."/>
            <person name="Magnuson J.K."/>
            <person name="James T.Y."/>
            <person name="O'Malley M.A."/>
            <person name="Stajich J.E."/>
            <person name="Spatafora J.W."/>
            <person name="Visel A."/>
            <person name="Grigoriev I.V."/>
        </authorList>
    </citation>
    <scope>NUCLEOTIDE SEQUENCE [LARGE SCALE GENOMIC DNA]</scope>
    <source>
        <strain evidence="7 8">NRRL 1336</strain>
    </source>
</reference>
<feature type="compositionally biased region" description="Acidic residues" evidence="4">
    <location>
        <begin position="88"/>
        <end position="107"/>
    </location>
</feature>
<dbReference type="GO" id="GO:0008270">
    <property type="term" value="F:zinc ion binding"/>
    <property type="evidence" value="ECO:0007669"/>
    <property type="project" value="UniProtKB-KW"/>
</dbReference>
<feature type="compositionally biased region" description="Polar residues" evidence="4">
    <location>
        <begin position="124"/>
        <end position="136"/>
    </location>
</feature>
<comment type="caution">
    <text evidence="7">The sequence shown here is derived from an EMBL/GenBank/DDBJ whole genome shotgun (WGS) entry which is preliminary data.</text>
</comment>
<evidence type="ECO:0000256" key="1">
    <source>
        <dbReference type="ARBA" id="ARBA00022723"/>
    </source>
</evidence>
<accession>A0A1X2I3S9</accession>
<evidence type="ECO:0000259" key="6">
    <source>
        <dbReference type="PROSITE" id="PS51292"/>
    </source>
</evidence>
<keyword evidence="5" id="KW-0812">Transmembrane</keyword>
<dbReference type="SUPFAM" id="SSF57850">
    <property type="entry name" value="RING/U-box"/>
    <property type="match status" value="1"/>
</dbReference>
<keyword evidence="5" id="KW-0472">Membrane</keyword>
<feature type="transmembrane region" description="Helical" evidence="5">
    <location>
        <begin position="266"/>
        <end position="287"/>
    </location>
</feature>
<dbReference type="InterPro" id="IPR011016">
    <property type="entry name" value="Znf_RING-CH"/>
</dbReference>
<keyword evidence="3" id="KW-0862">Zinc</keyword>
<protein>
    <recommendedName>
        <fullName evidence="6">RING-CH-type domain-containing protein</fullName>
    </recommendedName>
</protein>
<gene>
    <name evidence="7" type="ORF">BCR42DRAFT_140752</name>
</gene>
<feature type="compositionally biased region" description="Basic residues" evidence="4">
    <location>
        <begin position="188"/>
        <end position="201"/>
    </location>
</feature>
<evidence type="ECO:0000256" key="4">
    <source>
        <dbReference type="SAM" id="MobiDB-lite"/>
    </source>
</evidence>
<dbReference type="CDD" id="cd16495">
    <property type="entry name" value="RING_CH-C4HC3_MARCH"/>
    <property type="match status" value="1"/>
</dbReference>
<feature type="transmembrane region" description="Helical" evidence="5">
    <location>
        <begin position="397"/>
        <end position="421"/>
    </location>
</feature>
<dbReference type="PANTHER" id="PTHR46347:SF1">
    <property type="entry name" value="RING_FYVE_PHD ZINC FINGER SUPERFAMILY PROTEIN"/>
    <property type="match status" value="1"/>
</dbReference>
<dbReference type="Gene3D" id="3.30.40.10">
    <property type="entry name" value="Zinc/RING finger domain, C3HC4 (zinc finger)"/>
    <property type="match status" value="1"/>
</dbReference>
<feature type="compositionally biased region" description="Polar residues" evidence="4">
    <location>
        <begin position="154"/>
        <end position="165"/>
    </location>
</feature>
<dbReference type="PROSITE" id="PS51292">
    <property type="entry name" value="ZF_RING_CH"/>
    <property type="match status" value="1"/>
</dbReference>
<dbReference type="Pfam" id="PF12906">
    <property type="entry name" value="RINGv"/>
    <property type="match status" value="1"/>
</dbReference>
<evidence type="ECO:0000256" key="2">
    <source>
        <dbReference type="ARBA" id="ARBA00022771"/>
    </source>
</evidence>
<evidence type="ECO:0000256" key="3">
    <source>
        <dbReference type="ARBA" id="ARBA00022833"/>
    </source>
</evidence>
<proteinExistence type="predicted"/>
<feature type="transmembrane region" description="Helical" evidence="5">
    <location>
        <begin position="320"/>
        <end position="339"/>
    </location>
</feature>
<name>A0A1X2I3S9_9FUNG</name>
<keyword evidence="2" id="KW-0863">Zinc-finger</keyword>
<evidence type="ECO:0000313" key="8">
    <source>
        <dbReference type="Proteomes" id="UP000193560"/>
    </source>
</evidence>
<sequence length="443" mass="49316">MDSKDHFIDENLRPLLDNSNNCLAVGDDCEAALNTSGFVVSTGKHTSSAPIARLSLETVVIPVLDITNESTDITSMDNPRYCRICGEGEEKEEEEGNDNDDDDDDDSYGVSEHHDEEALLSSPAIPTTRITQQQPPGSGYFQLMTGYHSSSSSGEGTNNNNAATQHSHEQDPPVRPTRHTRTTTSTTKSHRRRSNNNRKQKNWIQQKNPLIRPCHCKGTMMYVHVSCLNRWRAVSPRSSSCVACDLCGYEYNIYRPRFATIVTNRYFLRIMAALLVLVAILVCAYLCKVVDIYLLGHMPHPGNEEWIRLHGVSWLWMDRFYLFAGLIVISMLGLVYLTYLCVTRPEEVTLLTNHGSTTGGDSGGLSFLCCDQTSCPWYTCYLADFAACSGDSAAGGFLIFVVLISLMAIFFGVFGAVTGIFRLMESWVDSIADHIKEKILDVD</sequence>
<dbReference type="PANTHER" id="PTHR46347">
    <property type="entry name" value="RING/FYVE/PHD ZINC FINGER SUPERFAMILY PROTEIN"/>
    <property type="match status" value="1"/>
</dbReference>
<dbReference type="InterPro" id="IPR013083">
    <property type="entry name" value="Znf_RING/FYVE/PHD"/>
</dbReference>
<keyword evidence="5" id="KW-1133">Transmembrane helix</keyword>
<feature type="domain" description="RING-CH-type" evidence="6">
    <location>
        <begin position="193"/>
        <end position="254"/>
    </location>
</feature>
<dbReference type="OrthoDB" id="264354at2759"/>
<evidence type="ECO:0000256" key="5">
    <source>
        <dbReference type="SAM" id="Phobius"/>
    </source>
</evidence>
<keyword evidence="1" id="KW-0479">Metal-binding</keyword>
<organism evidence="7 8">
    <name type="scientific">Absidia repens</name>
    <dbReference type="NCBI Taxonomy" id="90262"/>
    <lineage>
        <taxon>Eukaryota</taxon>
        <taxon>Fungi</taxon>
        <taxon>Fungi incertae sedis</taxon>
        <taxon>Mucoromycota</taxon>
        <taxon>Mucoromycotina</taxon>
        <taxon>Mucoromycetes</taxon>
        <taxon>Mucorales</taxon>
        <taxon>Cunninghamellaceae</taxon>
        <taxon>Absidia</taxon>
    </lineage>
</organism>